<comment type="caution">
    <text evidence="1">The sequence shown here is derived from an EMBL/GenBank/DDBJ whole genome shotgun (WGS) entry which is preliminary data.</text>
</comment>
<gene>
    <name evidence="1" type="ORF">Vadar_024174</name>
</gene>
<dbReference type="Proteomes" id="UP000828048">
    <property type="component" value="Chromosome 4"/>
</dbReference>
<dbReference type="EMBL" id="CM037154">
    <property type="protein sequence ID" value="KAH7861284.1"/>
    <property type="molecule type" value="Genomic_DNA"/>
</dbReference>
<protein>
    <submittedName>
        <fullName evidence="1">Uncharacterized protein</fullName>
    </submittedName>
</protein>
<reference evidence="1 2" key="1">
    <citation type="journal article" date="2021" name="Hortic Res">
        <title>High-quality reference genome and annotation aids understanding of berry development for evergreen blueberry (Vaccinium darrowii).</title>
        <authorList>
            <person name="Yu J."/>
            <person name="Hulse-Kemp A.M."/>
            <person name="Babiker E."/>
            <person name="Staton M."/>
        </authorList>
    </citation>
    <scope>NUCLEOTIDE SEQUENCE [LARGE SCALE GENOMIC DNA]</scope>
    <source>
        <strain evidence="2">cv. NJ 8807/NJ 8810</strain>
        <tissue evidence="1">Young leaf</tissue>
    </source>
</reference>
<evidence type="ECO:0000313" key="1">
    <source>
        <dbReference type="EMBL" id="KAH7861284.1"/>
    </source>
</evidence>
<organism evidence="1 2">
    <name type="scientific">Vaccinium darrowii</name>
    <dbReference type="NCBI Taxonomy" id="229202"/>
    <lineage>
        <taxon>Eukaryota</taxon>
        <taxon>Viridiplantae</taxon>
        <taxon>Streptophyta</taxon>
        <taxon>Embryophyta</taxon>
        <taxon>Tracheophyta</taxon>
        <taxon>Spermatophyta</taxon>
        <taxon>Magnoliopsida</taxon>
        <taxon>eudicotyledons</taxon>
        <taxon>Gunneridae</taxon>
        <taxon>Pentapetalae</taxon>
        <taxon>asterids</taxon>
        <taxon>Ericales</taxon>
        <taxon>Ericaceae</taxon>
        <taxon>Vaccinioideae</taxon>
        <taxon>Vaccinieae</taxon>
        <taxon>Vaccinium</taxon>
    </lineage>
</organism>
<evidence type="ECO:0000313" key="2">
    <source>
        <dbReference type="Proteomes" id="UP000828048"/>
    </source>
</evidence>
<keyword evidence="2" id="KW-1185">Reference proteome</keyword>
<name>A0ACB7Z676_9ERIC</name>
<proteinExistence type="predicted"/>
<sequence>MEDWHKADSATNSRSGGGGHHHHHHGDHHHHHGHHHGGGGGGGGGGSANNNISITFGKLSLAKKPQGEIMLGIKSQIQTQMYLVSTSKKVEKKFTINVQPVGSEWFTRSVVANLKELTTSEMVQNAFTESKFTKNWFISIKPWNGEAAGTSRLVWLKYRAMDEVLEFKQVPEDKRVSLVATRLRGRVAAWWQQLKQTRLRQEKDKISSWEKLNKKMRVAFLPHNYSRLMYQRLQNLRQNSRSVDDYTTKFHQLVARNDLAETEEQLVSRPSSTPWSATARPTVGNTSTKPIASLPPTNPPAIRAGASSGSGSKCFECEAAYDEEVMEEVVGDNGPLLVVRRLCYAPCEAEGDSWLRGAMDSVILLCKYHGESCRIRMFRDSKFLHLYEKLSCRWSSLKSAGVKFSYSLPGDPCCLIQNDEDLEVMLDMMFKPGCHEIYVSIIDCGSSSSGSTTYGCSRTSEVLSSFRGEWSLDVDKEVDLMPSF</sequence>
<accession>A0ACB7Z676</accession>